<keyword evidence="2" id="KW-1185">Reference proteome</keyword>
<proteinExistence type="predicted"/>
<name>A0A9W9NAM4_9EURO</name>
<evidence type="ECO:0000313" key="2">
    <source>
        <dbReference type="Proteomes" id="UP001150904"/>
    </source>
</evidence>
<evidence type="ECO:0000313" key="1">
    <source>
        <dbReference type="EMBL" id="KAJ5216312.1"/>
    </source>
</evidence>
<dbReference type="EMBL" id="JAPQKR010000005">
    <property type="protein sequence ID" value="KAJ5216312.1"/>
    <property type="molecule type" value="Genomic_DNA"/>
</dbReference>
<sequence>MEFALDASSGRVAVMIGSAYDANPEKVESVEDCGDGSRSNVAKWVLYGRINLQSQKIAHRPAHQAFGRPPDLPMSV</sequence>
<dbReference type="GeneID" id="83177082"/>
<dbReference type="AlphaFoldDB" id="A0A9W9NAM4"/>
<organism evidence="1 2">
    <name type="scientific">Penicillium cinerascens</name>
    <dbReference type="NCBI Taxonomy" id="70096"/>
    <lineage>
        <taxon>Eukaryota</taxon>
        <taxon>Fungi</taxon>
        <taxon>Dikarya</taxon>
        <taxon>Ascomycota</taxon>
        <taxon>Pezizomycotina</taxon>
        <taxon>Eurotiomycetes</taxon>
        <taxon>Eurotiomycetidae</taxon>
        <taxon>Eurotiales</taxon>
        <taxon>Aspergillaceae</taxon>
        <taxon>Penicillium</taxon>
    </lineage>
</organism>
<gene>
    <name evidence="1" type="ORF">N7498_002719</name>
</gene>
<reference evidence="1" key="2">
    <citation type="journal article" date="2023" name="IMA Fungus">
        <title>Comparative genomic study of the Penicillium genus elucidates a diverse pangenome and 15 lateral gene transfer events.</title>
        <authorList>
            <person name="Petersen C."/>
            <person name="Sorensen T."/>
            <person name="Nielsen M.R."/>
            <person name="Sondergaard T.E."/>
            <person name="Sorensen J.L."/>
            <person name="Fitzpatrick D.A."/>
            <person name="Frisvad J.C."/>
            <person name="Nielsen K.L."/>
        </authorList>
    </citation>
    <scope>NUCLEOTIDE SEQUENCE</scope>
    <source>
        <strain evidence="1">IBT 15544</strain>
    </source>
</reference>
<dbReference type="RefSeq" id="XP_058312125.1">
    <property type="nucleotide sequence ID" value="XM_058449781.1"/>
</dbReference>
<dbReference type="Proteomes" id="UP001150904">
    <property type="component" value="Unassembled WGS sequence"/>
</dbReference>
<comment type="caution">
    <text evidence="1">The sequence shown here is derived from an EMBL/GenBank/DDBJ whole genome shotgun (WGS) entry which is preliminary data.</text>
</comment>
<accession>A0A9W9NAM4</accession>
<protein>
    <submittedName>
        <fullName evidence="1">Uncharacterized protein</fullName>
    </submittedName>
</protein>
<reference evidence="1" key="1">
    <citation type="submission" date="2022-12" db="EMBL/GenBank/DDBJ databases">
        <authorList>
            <person name="Petersen C."/>
        </authorList>
    </citation>
    <scope>NUCLEOTIDE SEQUENCE</scope>
    <source>
        <strain evidence="1">IBT 15544</strain>
    </source>
</reference>